<sequence>MPEARKHGWKEFFQLIFKSKLPWGYYILGLIAMIVSTTIALGLPLVAQQIMEGQIFDNKLIMSYVGWSIVSAIIVSTSAFFFAITAPKTLRSIQKTIWTKFIKIPMSVFIKQPSLQLITRVTSDGKFIDGVISQFKTVINSTYGFIGSLLIMYGMNAKLTLALLPVIPYMLIVSAVVGHFTQKTQNGVQTKYSGLNAYFAERLPKIRLIKAFGKEKKESELGDQMIQQQYTADRKRAFVDLYAEPLMQSVHAIILGIILIYGGILANKGEIKVSEVVAFYMYIGFTYSNVLQYGLFWQGIKAAKGASERISAILDSKSELVKREESFVSALNQSNGDIKLQNVTFSYEDKNVLKNIDFTIPNGKLTAIVGPSGGGKTTIFNLLERFYEPNVGHILLGDRSIEKIHLNEWRASFSYVSQSSQLLSGTIRENITYGVDYDVTDEEVRYAAEMADALDFIEEFPDGFNTEVGEFGSKLSGGQRQRIAIARAFIKNPQYLLLDEATSNIDARSEHAIKEALKKLMKGRTTIVIAHDINTVKEADQIVVIDAGKVSGIGQHSELYKKNSLYRNLVEIQFEKNQKLVSALS</sequence>
<evidence type="ECO:0000259" key="9">
    <source>
        <dbReference type="PROSITE" id="PS50929"/>
    </source>
</evidence>
<feature type="domain" description="ABC transporter" evidence="8">
    <location>
        <begin position="338"/>
        <end position="572"/>
    </location>
</feature>
<organism evidence="10 11">
    <name type="scientific">Metabacillus fastidiosus</name>
    <dbReference type="NCBI Taxonomy" id="1458"/>
    <lineage>
        <taxon>Bacteria</taxon>
        <taxon>Bacillati</taxon>
        <taxon>Bacillota</taxon>
        <taxon>Bacilli</taxon>
        <taxon>Bacillales</taxon>
        <taxon>Bacillaceae</taxon>
        <taxon>Metabacillus</taxon>
    </lineage>
</organism>
<dbReference type="EMBL" id="JARTFS010000001">
    <property type="protein sequence ID" value="MED4400009.1"/>
    <property type="molecule type" value="Genomic_DNA"/>
</dbReference>
<keyword evidence="2 7" id="KW-0812">Transmembrane</keyword>
<dbReference type="InterPro" id="IPR017871">
    <property type="entry name" value="ABC_transporter-like_CS"/>
</dbReference>
<dbReference type="SUPFAM" id="SSF90123">
    <property type="entry name" value="ABC transporter transmembrane region"/>
    <property type="match status" value="1"/>
</dbReference>
<proteinExistence type="predicted"/>
<dbReference type="InterPro" id="IPR003439">
    <property type="entry name" value="ABC_transporter-like_ATP-bd"/>
</dbReference>
<evidence type="ECO:0000256" key="4">
    <source>
        <dbReference type="ARBA" id="ARBA00022840"/>
    </source>
</evidence>
<dbReference type="GO" id="GO:0005524">
    <property type="term" value="F:ATP binding"/>
    <property type="evidence" value="ECO:0007669"/>
    <property type="project" value="UniProtKB-KW"/>
</dbReference>
<comment type="caution">
    <text evidence="10">The sequence shown here is derived from an EMBL/GenBank/DDBJ whole genome shotgun (WGS) entry which is preliminary data.</text>
</comment>
<dbReference type="InterPro" id="IPR027417">
    <property type="entry name" value="P-loop_NTPase"/>
</dbReference>
<dbReference type="PANTHER" id="PTHR43394">
    <property type="entry name" value="ATP-DEPENDENT PERMEASE MDL1, MITOCHONDRIAL"/>
    <property type="match status" value="1"/>
</dbReference>
<reference evidence="10 11" key="1">
    <citation type="submission" date="2023-03" db="EMBL/GenBank/DDBJ databases">
        <title>Bacillus Genome Sequencing.</title>
        <authorList>
            <person name="Dunlap C."/>
        </authorList>
    </citation>
    <scope>NUCLEOTIDE SEQUENCE [LARGE SCALE GENOMIC DNA]</scope>
    <source>
        <strain evidence="10 11">NRS-1717</strain>
    </source>
</reference>
<evidence type="ECO:0000256" key="7">
    <source>
        <dbReference type="SAM" id="Phobius"/>
    </source>
</evidence>
<feature type="transmembrane region" description="Helical" evidence="7">
    <location>
        <begin position="246"/>
        <end position="265"/>
    </location>
</feature>
<keyword evidence="5 7" id="KW-1133">Transmembrane helix</keyword>
<feature type="domain" description="ABC transmembrane type-1" evidence="9">
    <location>
        <begin position="27"/>
        <end position="302"/>
    </location>
</feature>
<dbReference type="RefSeq" id="WP_328014658.1">
    <property type="nucleotide sequence ID" value="NZ_JARTFS010000001.1"/>
</dbReference>
<dbReference type="Pfam" id="PF00664">
    <property type="entry name" value="ABC_membrane"/>
    <property type="match status" value="1"/>
</dbReference>
<evidence type="ECO:0000256" key="2">
    <source>
        <dbReference type="ARBA" id="ARBA00022692"/>
    </source>
</evidence>
<dbReference type="PROSITE" id="PS00211">
    <property type="entry name" value="ABC_TRANSPORTER_1"/>
    <property type="match status" value="1"/>
</dbReference>
<dbReference type="Proteomes" id="UP001342826">
    <property type="component" value="Unassembled WGS sequence"/>
</dbReference>
<feature type="transmembrane region" description="Helical" evidence="7">
    <location>
        <begin position="277"/>
        <end position="297"/>
    </location>
</feature>
<dbReference type="PANTHER" id="PTHR43394:SF1">
    <property type="entry name" value="ATP-BINDING CASSETTE SUB-FAMILY B MEMBER 10, MITOCHONDRIAL"/>
    <property type="match status" value="1"/>
</dbReference>
<dbReference type="SMART" id="SM00382">
    <property type="entry name" value="AAA"/>
    <property type="match status" value="1"/>
</dbReference>
<dbReference type="SUPFAM" id="SSF52540">
    <property type="entry name" value="P-loop containing nucleoside triphosphate hydrolases"/>
    <property type="match status" value="1"/>
</dbReference>
<evidence type="ECO:0000256" key="5">
    <source>
        <dbReference type="ARBA" id="ARBA00022989"/>
    </source>
</evidence>
<evidence type="ECO:0000313" key="11">
    <source>
        <dbReference type="Proteomes" id="UP001342826"/>
    </source>
</evidence>
<dbReference type="Pfam" id="PF00005">
    <property type="entry name" value="ABC_tran"/>
    <property type="match status" value="1"/>
</dbReference>
<dbReference type="InterPro" id="IPR036640">
    <property type="entry name" value="ABC1_TM_sf"/>
</dbReference>
<dbReference type="InterPro" id="IPR039421">
    <property type="entry name" value="Type_1_exporter"/>
</dbReference>
<feature type="transmembrane region" description="Helical" evidence="7">
    <location>
        <begin position="159"/>
        <end position="180"/>
    </location>
</feature>
<dbReference type="PROSITE" id="PS50893">
    <property type="entry name" value="ABC_TRANSPORTER_2"/>
    <property type="match status" value="1"/>
</dbReference>
<keyword evidence="11" id="KW-1185">Reference proteome</keyword>
<evidence type="ECO:0000256" key="3">
    <source>
        <dbReference type="ARBA" id="ARBA00022741"/>
    </source>
</evidence>
<accession>A0ABU6NS86</accession>
<evidence type="ECO:0000313" key="10">
    <source>
        <dbReference type="EMBL" id="MED4400009.1"/>
    </source>
</evidence>
<gene>
    <name evidence="10" type="ORF">P9271_01355</name>
</gene>
<evidence type="ECO:0000256" key="6">
    <source>
        <dbReference type="ARBA" id="ARBA00023136"/>
    </source>
</evidence>
<dbReference type="InterPro" id="IPR003593">
    <property type="entry name" value="AAA+_ATPase"/>
</dbReference>
<feature type="transmembrane region" description="Helical" evidence="7">
    <location>
        <begin position="21"/>
        <end position="44"/>
    </location>
</feature>
<dbReference type="Gene3D" id="3.40.50.300">
    <property type="entry name" value="P-loop containing nucleotide triphosphate hydrolases"/>
    <property type="match status" value="1"/>
</dbReference>
<comment type="subcellular location">
    <subcellularLocation>
        <location evidence="1">Cell membrane</location>
        <topology evidence="1">Multi-pass membrane protein</topology>
    </subcellularLocation>
</comment>
<keyword evidence="4 10" id="KW-0067">ATP-binding</keyword>
<name>A0ABU6NS86_9BACI</name>
<protein>
    <submittedName>
        <fullName evidence="10">ABC transporter ATP-binding protein</fullName>
    </submittedName>
</protein>
<evidence type="ECO:0000256" key="1">
    <source>
        <dbReference type="ARBA" id="ARBA00004651"/>
    </source>
</evidence>
<dbReference type="PROSITE" id="PS50929">
    <property type="entry name" value="ABC_TM1F"/>
    <property type="match status" value="1"/>
</dbReference>
<feature type="transmembrane region" description="Helical" evidence="7">
    <location>
        <begin position="64"/>
        <end position="86"/>
    </location>
</feature>
<evidence type="ECO:0000259" key="8">
    <source>
        <dbReference type="PROSITE" id="PS50893"/>
    </source>
</evidence>
<dbReference type="Gene3D" id="1.20.1560.10">
    <property type="entry name" value="ABC transporter type 1, transmembrane domain"/>
    <property type="match status" value="1"/>
</dbReference>
<keyword evidence="3" id="KW-0547">Nucleotide-binding</keyword>
<keyword evidence="6 7" id="KW-0472">Membrane</keyword>
<dbReference type="InterPro" id="IPR011527">
    <property type="entry name" value="ABC1_TM_dom"/>
</dbReference>